<dbReference type="GO" id="GO:0003723">
    <property type="term" value="F:RNA binding"/>
    <property type="evidence" value="ECO:0007669"/>
    <property type="project" value="TreeGrafter"/>
</dbReference>
<dbReference type="InterPro" id="IPR036770">
    <property type="entry name" value="Ankyrin_rpt-contain_sf"/>
</dbReference>
<organism evidence="4 5">
    <name type="scientific">Asbolus verrucosus</name>
    <name type="common">Desert ironclad beetle</name>
    <dbReference type="NCBI Taxonomy" id="1661398"/>
    <lineage>
        <taxon>Eukaryota</taxon>
        <taxon>Metazoa</taxon>
        <taxon>Ecdysozoa</taxon>
        <taxon>Arthropoda</taxon>
        <taxon>Hexapoda</taxon>
        <taxon>Insecta</taxon>
        <taxon>Pterygota</taxon>
        <taxon>Neoptera</taxon>
        <taxon>Endopterygota</taxon>
        <taxon>Coleoptera</taxon>
        <taxon>Polyphaga</taxon>
        <taxon>Cucujiformia</taxon>
        <taxon>Tenebrionidae</taxon>
        <taxon>Pimeliinae</taxon>
        <taxon>Asbolus</taxon>
    </lineage>
</organism>
<dbReference type="STRING" id="1661398.A0A482VC92"/>
<comment type="caution">
    <text evidence="4">The sequence shown here is derived from an EMBL/GenBank/DDBJ whole genome shotgun (WGS) entry which is preliminary data.</text>
</comment>
<gene>
    <name evidence="4" type="ORF">BDFB_009345</name>
</gene>
<dbReference type="SUPFAM" id="SSF48403">
    <property type="entry name" value="Ankyrin repeat"/>
    <property type="match status" value="1"/>
</dbReference>
<feature type="repeat" description="ANK" evidence="3">
    <location>
        <begin position="79"/>
        <end position="105"/>
    </location>
</feature>
<keyword evidence="5" id="KW-1185">Reference proteome</keyword>
<dbReference type="EMBL" id="QDEB01114887">
    <property type="protein sequence ID" value="RZB40907.1"/>
    <property type="molecule type" value="Genomic_DNA"/>
</dbReference>
<keyword evidence="2 3" id="KW-0040">ANK repeat</keyword>
<dbReference type="Pfam" id="PF12796">
    <property type="entry name" value="Ank_2"/>
    <property type="match status" value="2"/>
</dbReference>
<accession>A0A482VC92</accession>
<evidence type="ECO:0000256" key="2">
    <source>
        <dbReference type="ARBA" id="ARBA00023043"/>
    </source>
</evidence>
<evidence type="ECO:0000256" key="3">
    <source>
        <dbReference type="PROSITE-ProRule" id="PRU00023"/>
    </source>
</evidence>
<dbReference type="Gene3D" id="1.25.40.20">
    <property type="entry name" value="Ankyrin repeat-containing domain"/>
    <property type="match status" value="2"/>
</dbReference>
<feature type="repeat" description="ANK" evidence="3">
    <location>
        <begin position="127"/>
        <end position="159"/>
    </location>
</feature>
<dbReference type="AlphaFoldDB" id="A0A482VC92"/>
<evidence type="ECO:0000313" key="5">
    <source>
        <dbReference type="Proteomes" id="UP000292052"/>
    </source>
</evidence>
<feature type="repeat" description="ANK" evidence="3">
    <location>
        <begin position="46"/>
        <end position="78"/>
    </location>
</feature>
<dbReference type="OrthoDB" id="194358at2759"/>
<evidence type="ECO:0000313" key="4">
    <source>
        <dbReference type="EMBL" id="RZB40907.1"/>
    </source>
</evidence>
<reference evidence="4 5" key="1">
    <citation type="submission" date="2017-03" db="EMBL/GenBank/DDBJ databases">
        <title>Genome of the blue death feigning beetle - Asbolus verrucosus.</title>
        <authorList>
            <person name="Rider S.D."/>
        </authorList>
    </citation>
    <scope>NUCLEOTIDE SEQUENCE [LARGE SCALE GENOMIC DNA]</scope>
    <source>
        <strain evidence="4">Butters</strain>
        <tissue evidence="4">Head and leg muscle</tissue>
    </source>
</reference>
<feature type="non-terminal residue" evidence="4">
    <location>
        <position position="175"/>
    </location>
</feature>
<dbReference type="Proteomes" id="UP000292052">
    <property type="component" value="Unassembled WGS sequence"/>
</dbReference>
<dbReference type="PROSITE" id="PS50088">
    <property type="entry name" value="ANK_REPEAT"/>
    <property type="match status" value="3"/>
</dbReference>
<dbReference type="SMART" id="SM00248">
    <property type="entry name" value="ANK"/>
    <property type="match status" value="3"/>
</dbReference>
<sequence>MHGSLIKQQQNCHSDIVQTNPSTLHAAMFSKNKELIKANVNVQNTNGHGALRMTSINGDIKMTELLVKYGADVNIVDSQGRTPLHYAAYFGTIEIVQILIENGADRWCIKGSFLQSQFGNSQIVDTRGFTPLHTAAYYENTEIVKCLVENGANVNATDNDGRTPLQWSQHQGHEE</sequence>
<protein>
    <submittedName>
        <fullName evidence="4">Ankyrin repeat domain containing protein</fullName>
    </submittedName>
</protein>
<dbReference type="PROSITE" id="PS50297">
    <property type="entry name" value="ANK_REP_REGION"/>
    <property type="match status" value="3"/>
</dbReference>
<dbReference type="InterPro" id="IPR002110">
    <property type="entry name" value="Ankyrin_rpt"/>
</dbReference>
<name>A0A482VC92_ASBVE</name>
<proteinExistence type="predicted"/>
<evidence type="ECO:0000256" key="1">
    <source>
        <dbReference type="ARBA" id="ARBA00022737"/>
    </source>
</evidence>
<dbReference type="PANTHER" id="PTHR24141">
    <property type="entry name" value="2-5A-DEPENDENT RIBONUCLEASE"/>
    <property type="match status" value="1"/>
</dbReference>
<dbReference type="GO" id="GO:0006396">
    <property type="term" value="P:RNA processing"/>
    <property type="evidence" value="ECO:0007669"/>
    <property type="project" value="TreeGrafter"/>
</dbReference>
<dbReference type="PRINTS" id="PR01415">
    <property type="entry name" value="ANKYRIN"/>
</dbReference>
<keyword evidence="1" id="KW-0677">Repeat</keyword>
<dbReference type="GO" id="GO:0004540">
    <property type="term" value="F:RNA nuclease activity"/>
    <property type="evidence" value="ECO:0007669"/>
    <property type="project" value="TreeGrafter"/>
</dbReference>
<dbReference type="PANTHER" id="PTHR24141:SF1">
    <property type="entry name" value="2-5A-DEPENDENT RIBONUCLEASE"/>
    <property type="match status" value="1"/>
</dbReference>